<dbReference type="EMBL" id="AUSU01001588">
    <property type="protein sequence ID" value="EPS70679.1"/>
    <property type="molecule type" value="Genomic_DNA"/>
</dbReference>
<comment type="caution">
    <text evidence="7">The sequence shown here is derived from an EMBL/GenBank/DDBJ whole genome shotgun (WGS) entry which is preliminary data.</text>
</comment>
<dbReference type="Pfam" id="PF13178">
    <property type="entry name" value="DUF4005"/>
    <property type="match status" value="1"/>
</dbReference>
<comment type="subunit">
    <text evidence="3">Binds to multiple calmodulin (CaM) in the presence of Ca(2+) and CaM-like proteins.</text>
</comment>
<evidence type="ECO:0000256" key="5">
    <source>
        <dbReference type="SAM" id="MobiDB-lite"/>
    </source>
</evidence>
<evidence type="ECO:0000256" key="4">
    <source>
        <dbReference type="ARBA" id="ARBA00045534"/>
    </source>
</evidence>
<dbReference type="OrthoDB" id="1704267at2759"/>
<feature type="compositionally biased region" description="Basic residues" evidence="5">
    <location>
        <begin position="161"/>
        <end position="188"/>
    </location>
</feature>
<reference evidence="7 8" key="1">
    <citation type="journal article" date="2013" name="BMC Genomics">
        <title>The miniature genome of a carnivorous plant Genlisea aurea contains a low number of genes and short non-coding sequences.</title>
        <authorList>
            <person name="Leushkin E.V."/>
            <person name="Sutormin R.A."/>
            <person name="Nabieva E.R."/>
            <person name="Penin A.A."/>
            <person name="Kondrashov A.S."/>
            <person name="Logacheva M.D."/>
        </authorList>
    </citation>
    <scope>NUCLEOTIDE SEQUENCE [LARGE SCALE GENOMIC DNA]</scope>
</reference>
<evidence type="ECO:0000256" key="3">
    <source>
        <dbReference type="ARBA" id="ARBA00024378"/>
    </source>
</evidence>
<organism evidence="7 8">
    <name type="scientific">Genlisea aurea</name>
    <dbReference type="NCBI Taxonomy" id="192259"/>
    <lineage>
        <taxon>Eukaryota</taxon>
        <taxon>Viridiplantae</taxon>
        <taxon>Streptophyta</taxon>
        <taxon>Embryophyta</taxon>
        <taxon>Tracheophyta</taxon>
        <taxon>Spermatophyta</taxon>
        <taxon>Magnoliopsida</taxon>
        <taxon>eudicotyledons</taxon>
        <taxon>Gunneridae</taxon>
        <taxon>Pentapetalae</taxon>
        <taxon>asterids</taxon>
        <taxon>lamiids</taxon>
        <taxon>Lamiales</taxon>
        <taxon>Lentibulariaceae</taxon>
        <taxon>Genlisea</taxon>
    </lineage>
</organism>
<comment type="similarity">
    <text evidence="2">Belongs to the IQD family.</text>
</comment>
<dbReference type="SMART" id="SM00015">
    <property type="entry name" value="IQ"/>
    <property type="match status" value="2"/>
</dbReference>
<dbReference type="PANTHER" id="PTHR32295">
    <property type="entry name" value="IQ-DOMAIN 5-RELATED"/>
    <property type="match status" value="1"/>
</dbReference>
<dbReference type="PANTHER" id="PTHR32295:SF10">
    <property type="entry name" value="PROTEIN IQ-DOMAIN 25"/>
    <property type="match status" value="1"/>
</dbReference>
<dbReference type="InterPro" id="IPR025064">
    <property type="entry name" value="DUF4005"/>
</dbReference>
<evidence type="ECO:0000256" key="2">
    <source>
        <dbReference type="ARBA" id="ARBA00024341"/>
    </source>
</evidence>
<accession>S8CTS6</accession>
<keyword evidence="1" id="KW-0112">Calmodulin-binding</keyword>
<evidence type="ECO:0000313" key="8">
    <source>
        <dbReference type="Proteomes" id="UP000015453"/>
    </source>
</evidence>
<feature type="non-terminal residue" evidence="7">
    <location>
        <position position="330"/>
    </location>
</feature>
<evidence type="ECO:0000259" key="6">
    <source>
        <dbReference type="Pfam" id="PF13178"/>
    </source>
</evidence>
<dbReference type="Gene3D" id="1.20.5.190">
    <property type="match status" value="1"/>
</dbReference>
<feature type="region of interest" description="Disordered" evidence="5">
    <location>
        <begin position="158"/>
        <end position="196"/>
    </location>
</feature>
<dbReference type="AlphaFoldDB" id="S8CTS6"/>
<dbReference type="SUPFAM" id="SSF52540">
    <property type="entry name" value="P-loop containing nucleoside triphosphate hydrolases"/>
    <property type="match status" value="1"/>
</dbReference>
<name>S8CTS6_9LAMI</name>
<protein>
    <recommendedName>
        <fullName evidence="6">DUF4005 domain-containing protein</fullName>
    </recommendedName>
</protein>
<dbReference type="InterPro" id="IPR000048">
    <property type="entry name" value="IQ_motif_EF-hand-BS"/>
</dbReference>
<evidence type="ECO:0000256" key="1">
    <source>
        <dbReference type="ARBA" id="ARBA00022860"/>
    </source>
</evidence>
<gene>
    <name evidence="7" type="ORF">M569_04083</name>
</gene>
<sequence length="330" mass="36731">MGRASRWLKGVLGKKKNGETREGDAAPEEEQREDAVASAWLKSLMAESDEHSRHAIAVAAATTAAADAAIAAAQAAVAVFRLTSRGRERTFSGGCRKWAAVKIQSVFRGYLARKALRALRGLVKLQALVRGYLVRKRAAEAFRSVEALIRAQAQALIQADRHRHRNPKKTHRHRAAARSHPVRTHNHSRSSFDSVESEATKVVEMDTCRPPGRRTVHGLHNCCPPVPDDYYYYHYYYNDDGDRHCCKRLSSYSCRIPPTYSAMPSPASYNYCYGATPARSFYGDGGGFPGYMARTESSRAKLRSQSAPRQRPERRLSEVLVGSRMSFSGV</sequence>
<keyword evidence="8" id="KW-1185">Reference proteome</keyword>
<dbReference type="Pfam" id="PF00612">
    <property type="entry name" value="IQ"/>
    <property type="match status" value="2"/>
</dbReference>
<proteinExistence type="inferred from homology"/>
<dbReference type="PROSITE" id="PS50096">
    <property type="entry name" value="IQ"/>
    <property type="match status" value="2"/>
</dbReference>
<feature type="domain" description="DUF4005" evidence="6">
    <location>
        <begin position="270"/>
        <end position="315"/>
    </location>
</feature>
<dbReference type="Proteomes" id="UP000015453">
    <property type="component" value="Unassembled WGS sequence"/>
</dbReference>
<feature type="region of interest" description="Disordered" evidence="5">
    <location>
        <begin position="1"/>
        <end position="32"/>
    </location>
</feature>
<dbReference type="InterPro" id="IPR027417">
    <property type="entry name" value="P-loop_NTPase"/>
</dbReference>
<evidence type="ECO:0000313" key="7">
    <source>
        <dbReference type="EMBL" id="EPS70679.1"/>
    </source>
</evidence>
<dbReference type="GO" id="GO:0005516">
    <property type="term" value="F:calmodulin binding"/>
    <property type="evidence" value="ECO:0007669"/>
    <property type="project" value="UniProtKB-KW"/>
</dbReference>
<comment type="function">
    <text evidence="4">May be involved in cooperative interactions with calmodulins or calmodulin-like proteins. Recruits calmodulin proteins to microtubules, thus being a potential scaffold in cellular signaling and trafficking. May associate with nucleic acids and regulate gene expression at the transcriptional or post-transcriptional level.</text>
</comment>